<reference evidence="2" key="1">
    <citation type="submission" date="2022-10" db="EMBL/GenBank/DDBJ databases">
        <title>Genome assembly of Pristionchus species.</title>
        <authorList>
            <person name="Yoshida K."/>
            <person name="Sommer R.J."/>
        </authorList>
    </citation>
    <scope>NUCLEOTIDE SEQUENCE [LARGE SCALE GENOMIC DNA]</scope>
    <source>
        <strain evidence="2">RS5460</strain>
    </source>
</reference>
<sequence>CKIVIQIKMLEEIRHVIYLRVSNFTLAEDCINIRVGVANYTPCRSEDQSDRYVDKDDKMRDYTVYSWAANLYDIRLDMSTNYQILYSSLHP</sequence>
<name>A0AAN4ZI66_9BILA</name>
<feature type="non-terminal residue" evidence="1">
    <location>
        <position position="1"/>
    </location>
</feature>
<gene>
    <name evidence="1" type="ORF">PMAYCL1PPCAC_08350</name>
</gene>
<accession>A0AAN4ZI66</accession>
<dbReference type="AlphaFoldDB" id="A0AAN4ZI66"/>
<evidence type="ECO:0000313" key="2">
    <source>
        <dbReference type="Proteomes" id="UP001328107"/>
    </source>
</evidence>
<proteinExistence type="predicted"/>
<evidence type="ECO:0000313" key="1">
    <source>
        <dbReference type="EMBL" id="GMR38155.1"/>
    </source>
</evidence>
<comment type="caution">
    <text evidence="1">The sequence shown here is derived from an EMBL/GenBank/DDBJ whole genome shotgun (WGS) entry which is preliminary data.</text>
</comment>
<dbReference type="Proteomes" id="UP001328107">
    <property type="component" value="Unassembled WGS sequence"/>
</dbReference>
<keyword evidence="2" id="KW-1185">Reference proteome</keyword>
<feature type="non-terminal residue" evidence="1">
    <location>
        <position position="91"/>
    </location>
</feature>
<dbReference type="EMBL" id="BTRK01000002">
    <property type="protein sequence ID" value="GMR38155.1"/>
    <property type="molecule type" value="Genomic_DNA"/>
</dbReference>
<organism evidence="1 2">
    <name type="scientific">Pristionchus mayeri</name>
    <dbReference type="NCBI Taxonomy" id="1317129"/>
    <lineage>
        <taxon>Eukaryota</taxon>
        <taxon>Metazoa</taxon>
        <taxon>Ecdysozoa</taxon>
        <taxon>Nematoda</taxon>
        <taxon>Chromadorea</taxon>
        <taxon>Rhabditida</taxon>
        <taxon>Rhabditina</taxon>
        <taxon>Diplogasteromorpha</taxon>
        <taxon>Diplogasteroidea</taxon>
        <taxon>Neodiplogasteridae</taxon>
        <taxon>Pristionchus</taxon>
    </lineage>
</organism>
<protein>
    <submittedName>
        <fullName evidence="1">Uncharacterized protein</fullName>
    </submittedName>
</protein>